<evidence type="ECO:0000313" key="1">
    <source>
        <dbReference type="EMBL" id="KAG5638094.1"/>
    </source>
</evidence>
<proteinExistence type="predicted"/>
<protein>
    <submittedName>
        <fullName evidence="1">Uncharacterized protein</fullName>
    </submittedName>
</protein>
<dbReference type="AlphaFoldDB" id="A0A9P7FTK0"/>
<organism evidence="1 2">
    <name type="scientific">Sphagnurus paluster</name>
    <dbReference type="NCBI Taxonomy" id="117069"/>
    <lineage>
        <taxon>Eukaryota</taxon>
        <taxon>Fungi</taxon>
        <taxon>Dikarya</taxon>
        <taxon>Basidiomycota</taxon>
        <taxon>Agaricomycotina</taxon>
        <taxon>Agaricomycetes</taxon>
        <taxon>Agaricomycetidae</taxon>
        <taxon>Agaricales</taxon>
        <taxon>Tricholomatineae</taxon>
        <taxon>Lyophyllaceae</taxon>
        <taxon>Sphagnurus</taxon>
    </lineage>
</organism>
<reference evidence="1" key="2">
    <citation type="submission" date="2021-10" db="EMBL/GenBank/DDBJ databases">
        <title>Phylogenomics reveals ancestral predisposition of the termite-cultivated fungus Termitomyces towards a domesticated lifestyle.</title>
        <authorList>
            <person name="Auxier B."/>
            <person name="Grum-Grzhimaylo A."/>
            <person name="Cardenas M.E."/>
            <person name="Lodge J.D."/>
            <person name="Laessoe T."/>
            <person name="Pedersen O."/>
            <person name="Smith M.E."/>
            <person name="Kuyper T.W."/>
            <person name="Franco-Molano E.A."/>
            <person name="Baroni T.J."/>
            <person name="Aanen D.K."/>
        </authorList>
    </citation>
    <scope>NUCLEOTIDE SEQUENCE</scope>
    <source>
        <strain evidence="1">D49</strain>
    </source>
</reference>
<dbReference type="EMBL" id="JABCKI010005782">
    <property type="protein sequence ID" value="KAG5638094.1"/>
    <property type="molecule type" value="Genomic_DNA"/>
</dbReference>
<accession>A0A9P7FTK0</accession>
<dbReference type="InterPro" id="IPR031755">
    <property type="entry name" value="Inhibitor_I66"/>
</dbReference>
<comment type="caution">
    <text evidence="1">The sequence shown here is derived from an EMBL/GenBank/DDBJ whole genome shotgun (WGS) entry which is preliminary data.</text>
</comment>
<dbReference type="Gene3D" id="2.80.10.50">
    <property type="match status" value="1"/>
</dbReference>
<dbReference type="Pfam" id="PF16850">
    <property type="entry name" value="Inhibitor_I66"/>
    <property type="match status" value="1"/>
</dbReference>
<dbReference type="OrthoDB" id="3439489at2759"/>
<dbReference type="GO" id="GO:0004867">
    <property type="term" value="F:serine-type endopeptidase inhibitor activity"/>
    <property type="evidence" value="ECO:0007669"/>
    <property type="project" value="InterPro"/>
</dbReference>
<gene>
    <name evidence="1" type="ORF">H0H81_001861</name>
</gene>
<dbReference type="Proteomes" id="UP000717328">
    <property type="component" value="Unassembled WGS sequence"/>
</dbReference>
<evidence type="ECO:0000313" key="2">
    <source>
        <dbReference type="Proteomes" id="UP000717328"/>
    </source>
</evidence>
<keyword evidence="2" id="KW-1185">Reference proteome</keyword>
<reference evidence="1" key="1">
    <citation type="submission" date="2021-02" db="EMBL/GenBank/DDBJ databases">
        <authorList>
            <person name="Nieuwenhuis M."/>
            <person name="Van De Peppel L.J.J."/>
        </authorList>
    </citation>
    <scope>NUCLEOTIDE SEQUENCE</scope>
    <source>
        <strain evidence="1">D49</strain>
    </source>
</reference>
<sequence>MDTMNKLKDGKYLIVNRASGDRVGVAAIDPGFTRYAVGRAPKHLEKHELPSVTWTVTNKKDDLFELKVEDGFAIANNDAVFAPPKGGEQLWKVVYREGNKAYTIELEEKNEPMGWVLRGQDMQVGAVKGTA</sequence>
<name>A0A9P7FTK0_9AGAR</name>